<reference evidence="3" key="1">
    <citation type="journal article" date="2012" name="MBio">
        <title>Comparative genome analysis of Trichophyton rubrum and related dermatophytes reveals candidate genes involved in infection.</title>
        <authorList>
            <person name="Martinez D.A."/>
            <person name="Oliver B.G."/>
            <person name="Graeser Y."/>
            <person name="Goldberg J.M."/>
            <person name="Li W."/>
            <person name="Martinez-Rossi N.M."/>
            <person name="Monod M."/>
            <person name="Shelest E."/>
            <person name="Barton R.C."/>
            <person name="Birch E."/>
            <person name="Brakhage A.A."/>
            <person name="Chen Z."/>
            <person name="Gurr S.J."/>
            <person name="Heiman D."/>
            <person name="Heitman J."/>
            <person name="Kosti I."/>
            <person name="Rossi A."/>
            <person name="Saif S."/>
            <person name="Samalova M."/>
            <person name="Saunders C.W."/>
            <person name="Shea T."/>
            <person name="Summerbell R.C."/>
            <person name="Xu J."/>
            <person name="Young S."/>
            <person name="Zeng Q."/>
            <person name="Birren B.W."/>
            <person name="Cuomo C.A."/>
            <person name="White T.C."/>
        </authorList>
    </citation>
    <scope>NUCLEOTIDE SEQUENCE [LARGE SCALE GENOMIC DNA]</scope>
    <source>
        <strain evidence="3">ATCC MYA-4606 / CBS 127.97</strain>
    </source>
</reference>
<dbReference type="EMBL" id="DS995750">
    <property type="protein sequence ID" value="EGE06692.1"/>
    <property type="molecule type" value="Genomic_DNA"/>
</dbReference>
<organism evidence="2 3">
    <name type="scientific">Trichophyton equinum (strain ATCC MYA-4606 / CBS 127.97)</name>
    <name type="common">Horse ringworm fungus</name>
    <dbReference type="NCBI Taxonomy" id="559882"/>
    <lineage>
        <taxon>Eukaryota</taxon>
        <taxon>Fungi</taxon>
        <taxon>Dikarya</taxon>
        <taxon>Ascomycota</taxon>
        <taxon>Pezizomycotina</taxon>
        <taxon>Eurotiomycetes</taxon>
        <taxon>Eurotiomycetidae</taxon>
        <taxon>Onygenales</taxon>
        <taxon>Arthrodermataceae</taxon>
        <taxon>Trichophyton</taxon>
    </lineage>
</organism>
<name>F2PXS4_TRIEC</name>
<sequence length="209" mass="23288">MGHAGTPLERREELGSSRAFTTANEANEAGMDVHHQPVRNAESALTWASAVKYRLSCLPKIHVMLPQKEAKKRKRERAKRTSKKKTRKKKRRKRADEKRRPRGDETRRDETRRKGSGALGRVWGRQGIIPGAGVQLGVLLSISLSQRFDRHETEPAAPASVLCSPNSTTRYHCKVTVSLLAVKLALPIISLILFSLNSPGTRNSQIPAD</sequence>
<feature type="region of interest" description="Disordered" evidence="1">
    <location>
        <begin position="66"/>
        <end position="117"/>
    </location>
</feature>
<dbReference type="Proteomes" id="UP000009169">
    <property type="component" value="Unassembled WGS sequence"/>
</dbReference>
<proteinExistence type="predicted"/>
<dbReference type="VEuPathDB" id="FungiDB:TEQG_05686"/>
<evidence type="ECO:0000313" key="3">
    <source>
        <dbReference type="Proteomes" id="UP000009169"/>
    </source>
</evidence>
<feature type="compositionally biased region" description="Basic and acidic residues" evidence="1">
    <location>
        <begin position="94"/>
        <end position="113"/>
    </location>
</feature>
<protein>
    <submittedName>
        <fullName evidence="2">Uncharacterized protein</fullName>
    </submittedName>
</protein>
<evidence type="ECO:0000313" key="2">
    <source>
        <dbReference type="EMBL" id="EGE06692.1"/>
    </source>
</evidence>
<feature type="compositionally biased region" description="Basic residues" evidence="1">
    <location>
        <begin position="70"/>
        <end position="93"/>
    </location>
</feature>
<keyword evidence="3" id="KW-1185">Reference proteome</keyword>
<dbReference type="AlphaFoldDB" id="F2PXS4"/>
<gene>
    <name evidence="2" type="ORF">TEQG_05686</name>
</gene>
<evidence type="ECO:0000256" key="1">
    <source>
        <dbReference type="SAM" id="MobiDB-lite"/>
    </source>
</evidence>
<accession>F2PXS4</accession>
<dbReference type="HOGENOM" id="CLU_1327237_0_0_1"/>